<sequence>MEISLEKLLMGIVIGIALCLFVNRVFMVEGVTDNDDRIMTLEECQNIDAGCGNDFLCLDTAASPVVCTIHSKDKCLAKGMPKSFIFCDDSSPSPSSPPSPPSPPGGWNCFNSGNLPKNWHRTVPPPGTPPDEDWNWCSEESQHCLNTVEGKWECKSPDDCRSQEGMKYCPPKEPCITMYKELTTPEGINKCLQYSLPESLKSTLPTEWGLRDGECPSSYILDPQAEVLDVNHNGLPCETSDPACCKVTSLLRPPPPCIKKHFIDGNKCFEYKIPPDFSGWAGSNSGGCPSKYNTESSTEDVTGDCITGFPDCCKKTIKEYTPSQEEICNKLINESDTPRNQIDDCLTKNPGCEFEGDPTGIGKNKCIAAPSPPPPARCNNALKDGGGNVSQIENDFIDEAFCENYGITRGLNCKTNFHENVSYEPNCTDVNPPPPTCENKKFSMHVNISESNKNKQCEDYGKQIGKKCKYKRDQGISNKGGKCVNA</sequence>
<reference evidence="1" key="1">
    <citation type="journal article" date="2020" name="Nature">
        <title>Giant virus diversity and host interactions through global metagenomics.</title>
        <authorList>
            <person name="Schulz F."/>
            <person name="Roux S."/>
            <person name="Paez-Espino D."/>
            <person name="Jungbluth S."/>
            <person name="Walsh D.A."/>
            <person name="Denef V.J."/>
            <person name="McMahon K.D."/>
            <person name="Konstantinidis K.T."/>
            <person name="Eloe-Fadrosh E.A."/>
            <person name="Kyrpides N.C."/>
            <person name="Woyke T."/>
        </authorList>
    </citation>
    <scope>NUCLEOTIDE SEQUENCE</scope>
    <source>
        <strain evidence="1">GVMAG-S-ERX556126-94</strain>
    </source>
</reference>
<name>A0A6C0FKK0_9ZZZZ</name>
<evidence type="ECO:0000313" key="1">
    <source>
        <dbReference type="EMBL" id="QHT39065.1"/>
    </source>
</evidence>
<dbReference type="AlphaFoldDB" id="A0A6C0FKK0"/>
<accession>A0A6C0FKK0</accession>
<proteinExistence type="predicted"/>
<protein>
    <submittedName>
        <fullName evidence="1">Uncharacterized protein</fullName>
    </submittedName>
</protein>
<dbReference type="EMBL" id="MN738838">
    <property type="protein sequence ID" value="QHT39065.1"/>
    <property type="molecule type" value="Genomic_DNA"/>
</dbReference>
<organism evidence="1">
    <name type="scientific">viral metagenome</name>
    <dbReference type="NCBI Taxonomy" id="1070528"/>
    <lineage>
        <taxon>unclassified sequences</taxon>
        <taxon>metagenomes</taxon>
        <taxon>organismal metagenomes</taxon>
    </lineage>
</organism>